<gene>
    <name evidence="1" type="ORF">C7389_11337</name>
</gene>
<comment type="caution">
    <text evidence="1">The sequence shown here is derived from an EMBL/GenBank/DDBJ whole genome shotgun (WGS) entry which is preliminary data.</text>
</comment>
<dbReference type="RefSeq" id="WP_162851752.1">
    <property type="nucleotide sequence ID" value="NZ_SNVV01000013.1"/>
</dbReference>
<keyword evidence="2" id="KW-1185">Reference proteome</keyword>
<sequence>MIDVELGVRGLLIAGRPLPGRMLSLLLAALLEVRGEGGATPQRPCSRAELRDRIGGLAELHRTQLWRALRSLAGTPLQGLVGHAAASAGPYWLDEALAARCAFRIAGQPASPSALAALLRPPRVGGEATSAPVTLPPLAYIDALAQADHLLDRGELYPARQQLARALSQLSADDVADRAAIAVRRARISRRLADWAALQDDLRELSALATSPRLVPQQRRLIEARIQLLSAWHIYGGLGNAAAALARLDEVEPASLAVDLALRNDYLNLRGMVLRELALRQRAAPQAAAAVACFGEAIRCAALAAAPEQLQVTAANLANTLGRLYEAGLFGGEEGDQPAEGGPVREAVRWLLLSDAICARWQIATRSLLNVVFLLRLTAVNRLPYAELAALAAEQGMPLAAAGYTDFAEQAWRGRRAVHSQIPVDQRCAFFLVWATHAAREQRRVECAELCRRIAHEVRKLRDAALRRSYAQELAQLRAELVSLPVLQRA</sequence>
<protein>
    <submittedName>
        <fullName evidence="1">Uncharacterized protein</fullName>
    </submittedName>
</protein>
<name>A0A4R6DUM3_9RHOO</name>
<dbReference type="AlphaFoldDB" id="A0A4R6DUM3"/>
<dbReference type="EMBL" id="SNVV01000013">
    <property type="protein sequence ID" value="TDN48916.1"/>
    <property type="molecule type" value="Genomic_DNA"/>
</dbReference>
<dbReference type="Proteomes" id="UP000295129">
    <property type="component" value="Unassembled WGS sequence"/>
</dbReference>
<evidence type="ECO:0000313" key="1">
    <source>
        <dbReference type="EMBL" id="TDN48916.1"/>
    </source>
</evidence>
<evidence type="ECO:0000313" key="2">
    <source>
        <dbReference type="Proteomes" id="UP000295129"/>
    </source>
</evidence>
<reference evidence="1 2" key="1">
    <citation type="submission" date="2019-03" db="EMBL/GenBank/DDBJ databases">
        <title>Genomic Encyclopedia of Type Strains, Phase IV (KMG-IV): sequencing the most valuable type-strain genomes for metagenomic binning, comparative biology and taxonomic classification.</title>
        <authorList>
            <person name="Goeker M."/>
        </authorList>
    </citation>
    <scope>NUCLEOTIDE SEQUENCE [LARGE SCALE GENOMIC DNA]</scope>
    <source>
        <strain evidence="1 2">DSM 12121</strain>
    </source>
</reference>
<proteinExistence type="predicted"/>
<accession>A0A4R6DUM3</accession>
<organism evidence="1 2">
    <name type="scientific">Azoarcus indigens</name>
    <dbReference type="NCBI Taxonomy" id="29545"/>
    <lineage>
        <taxon>Bacteria</taxon>
        <taxon>Pseudomonadati</taxon>
        <taxon>Pseudomonadota</taxon>
        <taxon>Betaproteobacteria</taxon>
        <taxon>Rhodocyclales</taxon>
        <taxon>Zoogloeaceae</taxon>
        <taxon>Azoarcus</taxon>
    </lineage>
</organism>